<dbReference type="GeneID" id="110196944"/>
<feature type="domain" description="Centromere protein J C-terminal" evidence="4">
    <location>
        <begin position="637"/>
        <end position="667"/>
    </location>
</feature>
<evidence type="ECO:0000313" key="6">
    <source>
        <dbReference type="RefSeq" id="XP_020826094.1"/>
    </source>
</evidence>
<dbReference type="RefSeq" id="XP_020826094.1">
    <property type="nucleotide sequence ID" value="XM_020970435.1"/>
</dbReference>
<organism evidence="5 6">
    <name type="scientific">Phascolarctos cinereus</name>
    <name type="common">Koala</name>
    <dbReference type="NCBI Taxonomy" id="38626"/>
    <lineage>
        <taxon>Eukaryota</taxon>
        <taxon>Metazoa</taxon>
        <taxon>Chordata</taxon>
        <taxon>Craniata</taxon>
        <taxon>Vertebrata</taxon>
        <taxon>Euteleostomi</taxon>
        <taxon>Mammalia</taxon>
        <taxon>Metatheria</taxon>
        <taxon>Diprotodontia</taxon>
        <taxon>Phascolarctidae</taxon>
        <taxon>Phascolarctos</taxon>
    </lineage>
</organism>
<feature type="coiled-coil region" evidence="2">
    <location>
        <begin position="166"/>
        <end position="193"/>
    </location>
</feature>
<feature type="domain" description="Centromere protein J C-terminal" evidence="4">
    <location>
        <begin position="598"/>
        <end position="630"/>
    </location>
</feature>
<reference evidence="6" key="1">
    <citation type="submission" date="2025-08" db="UniProtKB">
        <authorList>
            <consortium name="RefSeq"/>
        </authorList>
    </citation>
    <scope>IDENTIFICATION</scope>
    <source>
        <tissue evidence="6">Spleen</tissue>
    </source>
</reference>
<evidence type="ECO:0000256" key="3">
    <source>
        <dbReference type="SAM" id="MobiDB-lite"/>
    </source>
</evidence>
<feature type="domain" description="Centromere protein J C-terminal" evidence="4">
    <location>
        <begin position="671"/>
        <end position="701"/>
    </location>
</feature>
<dbReference type="Proteomes" id="UP000515140">
    <property type="component" value="Unplaced"/>
</dbReference>
<dbReference type="Pfam" id="PF07202">
    <property type="entry name" value="Tcp10_C"/>
    <property type="match status" value="4"/>
</dbReference>
<evidence type="ECO:0000259" key="4">
    <source>
        <dbReference type="Pfam" id="PF07202"/>
    </source>
</evidence>
<dbReference type="AlphaFoldDB" id="A0A6P5J527"/>
<feature type="region of interest" description="Disordered" evidence="3">
    <location>
        <begin position="100"/>
        <end position="128"/>
    </location>
</feature>
<feature type="region of interest" description="Disordered" evidence="3">
    <location>
        <begin position="324"/>
        <end position="359"/>
    </location>
</feature>
<gene>
    <name evidence="6" type="primary">LOC110196944</name>
</gene>
<feature type="compositionally biased region" description="Polar residues" evidence="3">
    <location>
        <begin position="340"/>
        <end position="357"/>
    </location>
</feature>
<evidence type="ECO:0000256" key="2">
    <source>
        <dbReference type="SAM" id="Coils"/>
    </source>
</evidence>
<dbReference type="InterPro" id="IPR047002">
    <property type="entry name" value="Tcp10_C_sf"/>
</dbReference>
<feature type="compositionally biased region" description="Basic and acidic residues" evidence="3">
    <location>
        <begin position="375"/>
        <end position="394"/>
    </location>
</feature>
<evidence type="ECO:0000313" key="5">
    <source>
        <dbReference type="Proteomes" id="UP000515140"/>
    </source>
</evidence>
<comment type="similarity">
    <text evidence="1">Belongs to the TCP10 family.</text>
</comment>
<dbReference type="PANTHER" id="PTHR10331">
    <property type="entry name" value="T COMPLEX PROTEIN 10"/>
    <property type="match status" value="1"/>
</dbReference>
<evidence type="ECO:0000256" key="1">
    <source>
        <dbReference type="ARBA" id="ARBA00005627"/>
    </source>
</evidence>
<feature type="compositionally biased region" description="Basic and acidic residues" evidence="3">
    <location>
        <begin position="103"/>
        <end position="119"/>
    </location>
</feature>
<dbReference type="KEGG" id="pcw:110196944"/>
<accession>A0A6P5J527</accession>
<dbReference type="Gene3D" id="2.60.450.20">
    <property type="match status" value="1"/>
</dbReference>
<dbReference type="InterPro" id="IPR026581">
    <property type="entry name" value="TCP10L/CENPJ"/>
</dbReference>
<feature type="coiled-coil region" evidence="2">
    <location>
        <begin position="252"/>
        <end position="311"/>
    </location>
</feature>
<keyword evidence="2" id="KW-0175">Coiled coil</keyword>
<dbReference type="PANTHER" id="PTHR10331:SF25">
    <property type="entry name" value="T-COMPLEX PROTEIN 10A-RELATED"/>
    <property type="match status" value="1"/>
</dbReference>
<protein>
    <submittedName>
        <fullName evidence="6">Centromere protein J-like</fullName>
    </submittedName>
</protein>
<dbReference type="InParanoid" id="A0A6P5J527"/>
<keyword evidence="5" id="KW-1185">Reference proteome</keyword>
<sequence length="713" mass="82053">MSRHLKRSSFSGSIPCHRLCEDLPNIHHANQNLDLSEPDYASDEPSGSEEVALRRSSKFFVEKRRSQKLLGLKDDSSRVISSESSTEIIELRGRWTLSSFQTSHDHHIGPTRPKKEPKPKSTTRSIQIPDVQPPACDLVTSLFPVLKDKVNSPEQEPYEIFHEEAQKRSTGKLQELEEEIDELHGENPLLSQVKTEQEKVMQFLRAHINHFKAEKTKQVSFSDEHYKEENSLTQLTKANLERWIKTSRISKKDDDSKEMLILKKQINRLQEQFKINESRWSMAHVKLQNQIEVLMKQNLELQDELRASEHQWLEIAKKSVALHSARRKSESLASEPILRGSSSLSKNEGTPMHSSPKSCLGLRLSSEKCISLEPESNKMERMESKKATSRDQRGKTVSRNLRVRSPPPIGKRYDLERRIPPSDPEMVIHRFPRNLQKASSRKSPVPISPLVMYTEESLAAYENDRSPWTSGNYEDTLFLRVRNNDHRSSAFHQNGDTQVGKSYSSKWATSRKLLLSMKNKKNEEEIQKETKHPDGKVEWKFSDGRKTITFPNGTKKEISADKKTTMVMFPNGDVQKFMPDQRVLYYYADAQTTHTTYPDGLEVLQFPNKQIEKHHPNGTKEIVFPDGTVKHLGVSHEKTVFPDGTLVRVERNGDKTIIFSNGQKEIHTSQFKRREFPDGTIKTVYNTGHQETKYISGRVRIKDETGKTILDKK</sequence>
<feature type="region of interest" description="Disordered" evidence="3">
    <location>
        <begin position="373"/>
        <end position="418"/>
    </location>
</feature>
<proteinExistence type="inferred from homology"/>
<feature type="domain" description="Centromere protein J C-terminal" evidence="4">
    <location>
        <begin position="527"/>
        <end position="558"/>
    </location>
</feature>
<dbReference type="InterPro" id="IPR009852">
    <property type="entry name" value="CENPJ_C_dom"/>
</dbReference>
<name>A0A6P5J527_PHACI</name>